<feature type="compositionally biased region" description="Basic residues" evidence="1">
    <location>
        <begin position="370"/>
        <end position="380"/>
    </location>
</feature>
<feature type="compositionally biased region" description="Low complexity" evidence="1">
    <location>
        <begin position="46"/>
        <end position="97"/>
    </location>
</feature>
<dbReference type="Proteomes" id="UP000188320">
    <property type="component" value="Unassembled WGS sequence"/>
</dbReference>
<proteinExistence type="predicted"/>
<dbReference type="OrthoDB" id="5551320at2759"/>
<dbReference type="EMBL" id="LSSK01001024">
    <property type="protein sequence ID" value="OMH80979.1"/>
    <property type="molecule type" value="Genomic_DNA"/>
</dbReference>
<protein>
    <submittedName>
        <fullName evidence="2">Uncharacterized protein</fullName>
    </submittedName>
</protein>
<sequence>MWENSKRERKQENDNPEEHGKRYKTARGGARGRRTDFRGGHQNQGQRYRQQRTNFQQFQQQQQQQQQQPEQLQTFQQFKENQPTQQYQHYQQYQQPHFNRNDRNESRQHNESRDTAYWKNNSERSRQRAETLRGDFGEQNPDYDSFATPEDVHRRGNNPRFKQTRLGTRNYENKMSATTAADQPATISEKPFAYRGVNMSSGQNFRKNIADTNAENALDHENRTDSKRMSKFGRGRFRNSNQVTNREGKQEDHVEKATEKNDIVFNTKHPSGLIPINVPSTSSTPVWLSYAQPPISRQEFSPSGETIPGPFSPPHLPTMMNDTIESISLPQNLTSPVCTEYYKTKQQPKCGPNNFKTYFEMFTPSEPHTRSAKKTKKKVKPLSSTPSQAMHKELKDETQTTLAGSHR</sequence>
<evidence type="ECO:0000256" key="1">
    <source>
        <dbReference type="SAM" id="MobiDB-lite"/>
    </source>
</evidence>
<reference evidence="3" key="1">
    <citation type="submission" date="2017-01" db="EMBL/GenBank/DDBJ databases">
        <authorList>
            <person name="Wang Y."/>
            <person name="White M."/>
            <person name="Kvist S."/>
            <person name="Moncalvo J.-M."/>
        </authorList>
    </citation>
    <scope>NUCLEOTIDE SEQUENCE [LARGE SCALE GENOMIC DNA]</scope>
    <source>
        <strain evidence="3">COL-18-3</strain>
    </source>
</reference>
<feature type="compositionally biased region" description="Basic and acidic residues" evidence="1">
    <location>
        <begin position="99"/>
        <end position="136"/>
    </location>
</feature>
<feature type="region of interest" description="Disordered" evidence="1">
    <location>
        <begin position="366"/>
        <end position="407"/>
    </location>
</feature>
<keyword evidence="3" id="KW-1185">Reference proteome</keyword>
<gene>
    <name evidence="2" type="ORF">AX774_g5581</name>
</gene>
<evidence type="ECO:0000313" key="2">
    <source>
        <dbReference type="EMBL" id="OMH80979.1"/>
    </source>
</evidence>
<evidence type="ECO:0000313" key="3">
    <source>
        <dbReference type="Proteomes" id="UP000188320"/>
    </source>
</evidence>
<organism evidence="2 3">
    <name type="scientific">Zancudomyces culisetae</name>
    <name type="common">Gut fungus</name>
    <name type="synonym">Smittium culisetae</name>
    <dbReference type="NCBI Taxonomy" id="1213189"/>
    <lineage>
        <taxon>Eukaryota</taxon>
        <taxon>Fungi</taxon>
        <taxon>Fungi incertae sedis</taxon>
        <taxon>Zoopagomycota</taxon>
        <taxon>Kickxellomycotina</taxon>
        <taxon>Harpellomycetes</taxon>
        <taxon>Harpellales</taxon>
        <taxon>Legeriomycetaceae</taxon>
        <taxon>Zancudomyces</taxon>
    </lineage>
</organism>
<accession>A0A1R1PJ79</accession>
<feature type="compositionally biased region" description="Basic and acidic residues" evidence="1">
    <location>
        <begin position="1"/>
        <end position="20"/>
    </location>
</feature>
<name>A0A1R1PJ79_ZANCU</name>
<feature type="region of interest" description="Disordered" evidence="1">
    <location>
        <begin position="1"/>
        <end position="163"/>
    </location>
</feature>
<dbReference type="AlphaFoldDB" id="A0A1R1PJ79"/>
<comment type="caution">
    <text evidence="2">The sequence shown here is derived from an EMBL/GenBank/DDBJ whole genome shotgun (WGS) entry which is preliminary data.</text>
</comment>